<keyword evidence="3" id="KW-1185">Reference proteome</keyword>
<dbReference type="RefSeq" id="XP_056699030.1">
    <property type="nucleotide sequence ID" value="XM_056843052.1"/>
</dbReference>
<feature type="chain" id="PRO_5045157042" description="Bifunctional inhibitor/plant lipid transfer protein/seed storage helical domain-containing protein" evidence="2">
    <location>
        <begin position="28"/>
        <end position="143"/>
    </location>
</feature>
<organism evidence="3 4">
    <name type="scientific">Spinacia oleracea</name>
    <name type="common">Spinach</name>
    <dbReference type="NCBI Taxonomy" id="3562"/>
    <lineage>
        <taxon>Eukaryota</taxon>
        <taxon>Viridiplantae</taxon>
        <taxon>Streptophyta</taxon>
        <taxon>Embryophyta</taxon>
        <taxon>Tracheophyta</taxon>
        <taxon>Spermatophyta</taxon>
        <taxon>Magnoliopsida</taxon>
        <taxon>eudicotyledons</taxon>
        <taxon>Gunneridae</taxon>
        <taxon>Pentapetalae</taxon>
        <taxon>Caryophyllales</taxon>
        <taxon>Chenopodiaceae</taxon>
        <taxon>Chenopodioideae</taxon>
        <taxon>Anserineae</taxon>
        <taxon>Spinacia</taxon>
    </lineage>
</organism>
<reference evidence="4" key="2">
    <citation type="submission" date="2025-08" db="UniProtKB">
        <authorList>
            <consortium name="RefSeq"/>
        </authorList>
    </citation>
    <scope>IDENTIFICATION</scope>
    <source>
        <tissue evidence="4">Leaf</tissue>
    </source>
</reference>
<dbReference type="GeneID" id="110788163"/>
<keyword evidence="1" id="KW-0472">Membrane</keyword>
<evidence type="ECO:0000313" key="3">
    <source>
        <dbReference type="Proteomes" id="UP000813463"/>
    </source>
</evidence>
<accession>A0ABM3RTT9</accession>
<dbReference type="Proteomes" id="UP000813463">
    <property type="component" value="Chromosome 4"/>
</dbReference>
<feature type="signal peptide" evidence="2">
    <location>
        <begin position="1"/>
        <end position="27"/>
    </location>
</feature>
<feature type="transmembrane region" description="Helical" evidence="1">
    <location>
        <begin position="124"/>
        <end position="142"/>
    </location>
</feature>
<gene>
    <name evidence="4" type="primary">LOC110788163</name>
</gene>
<evidence type="ECO:0008006" key="5">
    <source>
        <dbReference type="Google" id="ProtNLM"/>
    </source>
</evidence>
<keyword evidence="1" id="KW-1133">Transmembrane helix</keyword>
<evidence type="ECO:0000313" key="4">
    <source>
        <dbReference type="RefSeq" id="XP_056699030.1"/>
    </source>
</evidence>
<proteinExistence type="predicted"/>
<keyword evidence="2" id="KW-0732">Signal</keyword>
<protein>
    <recommendedName>
        <fullName evidence="5">Bifunctional inhibitor/plant lipid transfer protein/seed storage helical domain-containing protein</fullName>
    </recommendedName>
</protein>
<keyword evidence="1" id="KW-0812">Transmembrane</keyword>
<evidence type="ECO:0000256" key="1">
    <source>
        <dbReference type="SAM" id="Phobius"/>
    </source>
</evidence>
<evidence type="ECO:0000256" key="2">
    <source>
        <dbReference type="SAM" id="SignalP"/>
    </source>
</evidence>
<reference evidence="3" key="1">
    <citation type="journal article" date="2021" name="Nat. Commun.">
        <title>Genomic analyses provide insights into spinach domestication and the genetic basis of agronomic traits.</title>
        <authorList>
            <person name="Cai X."/>
            <person name="Sun X."/>
            <person name="Xu C."/>
            <person name="Sun H."/>
            <person name="Wang X."/>
            <person name="Ge C."/>
            <person name="Zhang Z."/>
            <person name="Wang Q."/>
            <person name="Fei Z."/>
            <person name="Jiao C."/>
            <person name="Wang Q."/>
        </authorList>
    </citation>
    <scope>NUCLEOTIDE SEQUENCE [LARGE SCALE GENOMIC DNA]</scope>
    <source>
        <strain evidence="3">cv. Varoflay</strain>
    </source>
</reference>
<sequence length="143" mass="16260">MKMKIEMRVIILVGMVWLSMTIMPSSAKNDSWEGLPICWQKMHECAFKMGLLGYFGGCCKVIRPAVANTTCFCSISNDHFKQTTNKSADDYKWSAKHFLRRCKINSTFDDICEGVSKSDGGSRYNGAIKIVFVIGLFMFHFLF</sequence>
<name>A0ABM3RTT9_SPIOL</name>